<dbReference type="RefSeq" id="WP_245725032.1">
    <property type="nucleotide sequence ID" value="NZ_FNOY01000003.1"/>
</dbReference>
<dbReference type="Gene3D" id="3.40.190.10">
    <property type="entry name" value="Periplasmic binding protein-like II"/>
    <property type="match status" value="1"/>
</dbReference>
<protein>
    <submittedName>
        <fullName evidence="2">LysR family transcriptional regulator, regulator for metE and metH</fullName>
    </submittedName>
</protein>
<feature type="domain" description="LysR substrate-binding" evidence="1">
    <location>
        <begin position="5"/>
        <end position="84"/>
    </location>
</feature>
<dbReference type="Pfam" id="PF03466">
    <property type="entry name" value="LysR_substrate"/>
    <property type="match status" value="1"/>
</dbReference>
<name>A0A1H3CIH1_9PROT</name>
<dbReference type="InterPro" id="IPR005119">
    <property type="entry name" value="LysR_subst-bd"/>
</dbReference>
<evidence type="ECO:0000313" key="3">
    <source>
        <dbReference type="Proteomes" id="UP000198640"/>
    </source>
</evidence>
<evidence type="ECO:0000313" key="2">
    <source>
        <dbReference type="EMBL" id="SDX53951.1"/>
    </source>
</evidence>
<reference evidence="2 3" key="1">
    <citation type="submission" date="2016-10" db="EMBL/GenBank/DDBJ databases">
        <authorList>
            <person name="de Groot N.N."/>
        </authorList>
    </citation>
    <scope>NUCLEOTIDE SEQUENCE [LARGE SCALE GENOMIC DNA]</scope>
    <source>
        <strain evidence="2 3">Nm1</strain>
    </source>
</reference>
<dbReference type="EMBL" id="FNOY01000003">
    <property type="protein sequence ID" value="SDX53951.1"/>
    <property type="molecule type" value="Genomic_DNA"/>
</dbReference>
<dbReference type="AlphaFoldDB" id="A0A1H3CIH1"/>
<evidence type="ECO:0000259" key="1">
    <source>
        <dbReference type="Pfam" id="PF03466"/>
    </source>
</evidence>
<proteinExistence type="predicted"/>
<keyword evidence="3" id="KW-1185">Reference proteome</keyword>
<dbReference type="SUPFAM" id="SSF53850">
    <property type="entry name" value="Periplasmic binding protein-like II"/>
    <property type="match status" value="1"/>
</dbReference>
<dbReference type="STRING" id="44576.SAMN05421881_100331"/>
<gene>
    <name evidence="2" type="ORF">SAMN05421881_100331</name>
</gene>
<organism evidence="2 3">
    <name type="scientific">Nitrosomonas halophila</name>
    <dbReference type="NCBI Taxonomy" id="44576"/>
    <lineage>
        <taxon>Bacteria</taxon>
        <taxon>Pseudomonadati</taxon>
        <taxon>Pseudomonadota</taxon>
        <taxon>Betaproteobacteria</taxon>
        <taxon>Nitrosomonadales</taxon>
        <taxon>Nitrosomonadaceae</taxon>
        <taxon>Nitrosomonas</taxon>
    </lineage>
</organism>
<sequence>MLECHTCFDWLMPIMDTFRADWPDVELDLLSGCYSDPVHLLGHGAADVVIGSEFRLRSGIEHSPLSRFQILAVLASGHELGRKRVL</sequence>
<dbReference type="Proteomes" id="UP000198640">
    <property type="component" value="Unassembled WGS sequence"/>
</dbReference>
<accession>A0A1H3CIH1</accession>